<dbReference type="AlphaFoldDB" id="A0A443I5H7"/>
<dbReference type="EMBL" id="RCNU01000001">
    <property type="protein sequence ID" value="RWQ99291.1"/>
    <property type="molecule type" value="Genomic_DNA"/>
</dbReference>
<keyword evidence="2" id="KW-1185">Reference proteome</keyword>
<evidence type="ECO:0000313" key="1">
    <source>
        <dbReference type="EMBL" id="RWQ99291.1"/>
    </source>
</evidence>
<reference evidence="1 2" key="1">
    <citation type="journal article" date="2018" name="Front. Microbiol.">
        <title>Genomic and genetic insights into a cosmopolitan fungus, Paecilomyces variotii (Eurotiales).</title>
        <authorList>
            <person name="Urquhart A.S."/>
            <person name="Mondo S.J."/>
            <person name="Makela M.R."/>
            <person name="Hane J.K."/>
            <person name="Wiebenga A."/>
            <person name="He G."/>
            <person name="Mihaltcheva S."/>
            <person name="Pangilinan J."/>
            <person name="Lipzen A."/>
            <person name="Barry K."/>
            <person name="de Vries R.P."/>
            <person name="Grigoriev I.V."/>
            <person name="Idnurm A."/>
        </authorList>
    </citation>
    <scope>NUCLEOTIDE SEQUENCE [LARGE SCALE GENOMIC DNA]</scope>
    <source>
        <strain evidence="1 2">CBS 101075</strain>
    </source>
</reference>
<dbReference type="VEuPathDB" id="FungiDB:C8Q69DRAFT_19881"/>
<protein>
    <submittedName>
        <fullName evidence="1">Uncharacterized protein</fullName>
    </submittedName>
</protein>
<dbReference type="Proteomes" id="UP000283841">
    <property type="component" value="Unassembled WGS sequence"/>
</dbReference>
<gene>
    <name evidence="1" type="ORF">C8Q69DRAFT_19881</name>
</gene>
<comment type="caution">
    <text evidence="1">The sequence shown here is derived from an EMBL/GenBank/DDBJ whole genome shotgun (WGS) entry which is preliminary data.</text>
</comment>
<name>A0A443I5H7_BYSSP</name>
<accession>A0A443I5H7</accession>
<sequence>MCKVQRVTNSCGHRNDHVLLVCHIAKAPSPPLSPHQSDFDSSDLSISDPAYNGLYERRHLIAWPIGDPRAPNSTETTTADNKPVNKGFHACTEPYCIYASIRELDSPKGFKCMVSGCGRAD</sequence>
<dbReference type="GeneID" id="39595336"/>
<dbReference type="RefSeq" id="XP_028488936.1">
    <property type="nucleotide sequence ID" value="XM_028626059.1"/>
</dbReference>
<evidence type="ECO:0000313" key="2">
    <source>
        <dbReference type="Proteomes" id="UP000283841"/>
    </source>
</evidence>
<organism evidence="1 2">
    <name type="scientific">Byssochlamys spectabilis</name>
    <name type="common">Paecilomyces variotii</name>
    <dbReference type="NCBI Taxonomy" id="264951"/>
    <lineage>
        <taxon>Eukaryota</taxon>
        <taxon>Fungi</taxon>
        <taxon>Dikarya</taxon>
        <taxon>Ascomycota</taxon>
        <taxon>Pezizomycotina</taxon>
        <taxon>Eurotiomycetes</taxon>
        <taxon>Eurotiomycetidae</taxon>
        <taxon>Eurotiales</taxon>
        <taxon>Thermoascaceae</taxon>
        <taxon>Paecilomyces</taxon>
    </lineage>
</organism>
<proteinExistence type="predicted"/>